<dbReference type="InterPro" id="IPR031584">
    <property type="entry name" value="Put_ABC_export"/>
</dbReference>
<accession>C0EHN1</accession>
<reference evidence="1 2" key="2">
    <citation type="submission" date="2009-02" db="EMBL/GenBank/DDBJ databases">
        <title>Draft genome sequence of Clostridium methylpentosum (DSM 5476).</title>
        <authorList>
            <person name="Sudarsanam P."/>
            <person name="Ley R."/>
            <person name="Guruge J."/>
            <person name="Turnbaugh P.J."/>
            <person name="Mahowald M."/>
            <person name="Liep D."/>
            <person name="Gordon J."/>
        </authorList>
    </citation>
    <scope>NUCLEOTIDE SEQUENCE [LARGE SCALE GENOMIC DNA]</scope>
    <source>
        <strain evidence="1 2">DSM 5476</strain>
    </source>
</reference>
<protein>
    <recommendedName>
        <fullName evidence="3">ABC exporter</fullName>
    </recommendedName>
</protein>
<name>C0EHN1_9FIRM</name>
<dbReference type="HOGENOM" id="CLU_525514_0_0_9"/>
<dbReference type="STRING" id="537013.CLOSTMETH_03376"/>
<dbReference type="Proteomes" id="UP000003340">
    <property type="component" value="Unassembled WGS sequence"/>
</dbReference>
<organism evidence="1 2">
    <name type="scientific">[Clostridium] methylpentosum DSM 5476</name>
    <dbReference type="NCBI Taxonomy" id="537013"/>
    <lineage>
        <taxon>Bacteria</taxon>
        <taxon>Bacillati</taxon>
        <taxon>Bacillota</taxon>
        <taxon>Clostridia</taxon>
        <taxon>Eubacteriales</taxon>
        <taxon>Oscillospiraceae</taxon>
        <taxon>Oscillospiraceae incertae sedis</taxon>
    </lineage>
</organism>
<reference evidence="1 2" key="1">
    <citation type="submission" date="2009-01" db="EMBL/GenBank/DDBJ databases">
        <authorList>
            <person name="Fulton L."/>
            <person name="Clifton S."/>
            <person name="Fulton B."/>
            <person name="Xu J."/>
            <person name="Minx P."/>
            <person name="Pepin K.H."/>
            <person name="Johnson M."/>
            <person name="Bhonagiri V."/>
            <person name="Nash W.E."/>
            <person name="Mardis E.R."/>
            <person name="Wilson R.K."/>
        </authorList>
    </citation>
    <scope>NUCLEOTIDE SEQUENCE [LARGE SCALE GENOMIC DNA]</scope>
    <source>
        <strain evidence="1 2">DSM 5476</strain>
    </source>
</reference>
<evidence type="ECO:0000313" key="1">
    <source>
        <dbReference type="EMBL" id="EEG29049.1"/>
    </source>
</evidence>
<proteinExistence type="predicted"/>
<dbReference type="Pfam" id="PF16962">
    <property type="entry name" value="ABC_export"/>
    <property type="match status" value="1"/>
</dbReference>
<gene>
    <name evidence="1" type="ORF">CLOSTMETH_03376</name>
</gene>
<evidence type="ECO:0008006" key="3">
    <source>
        <dbReference type="Google" id="ProtNLM"/>
    </source>
</evidence>
<sequence length="523" mass="57915">MNGLSYLLRTTIKNSIKDLKTHPAKLVLVLFFVVMIAVVIVSGSGSIDVFELRDPAELSAMVLGLYIAIFLLSSLNGFSSGASFYSMPDVQMLFPAPISPRRILLYGLVKQMGTSLLVGFFLLFQYSWLHQLYNLSIPGLILILLGYCMVMFCAQLTAMAIYTFTSGNPAAKRVVKALLYLLVLAAAAYILLPLISDRSDILGTIVSRANAPLLQFFPVAGWAQAFSTGAIAGHLLPLLCGFMGIALYVVGFVLLISKSRSDFYEDVLQATEVSYSAITAKKEGKMNDLPQGKVRLGKTGIGRGWGANVFFYKHMLENRRSKFFLLDNTSMLFIVICIFVSFFTRDEGLIPVFFISIYMQLFSSALGRWVRELTLPYVYMIPVSPFVKLVNICKENVYKICIEALLLFIPVGIITQASIPDILACMVARVGFGLLFMAGNILTERVLGSLSSKVLILSFYFLIMLLLCAPGLILGFVLNFVLFTDTLSLPFILLVGFGWNLLVSALVTFFCRDILNYAELNNR</sequence>
<dbReference type="AlphaFoldDB" id="C0EHN1"/>
<dbReference type="eggNOG" id="ENOG502ZBTS">
    <property type="taxonomic scope" value="Bacteria"/>
</dbReference>
<evidence type="ECO:0000313" key="2">
    <source>
        <dbReference type="Proteomes" id="UP000003340"/>
    </source>
</evidence>
<dbReference type="EMBL" id="ACEC01000118">
    <property type="protein sequence ID" value="EEG29049.1"/>
    <property type="molecule type" value="Genomic_DNA"/>
</dbReference>
<comment type="caution">
    <text evidence="1">The sequence shown here is derived from an EMBL/GenBank/DDBJ whole genome shotgun (WGS) entry which is preliminary data.</text>
</comment>
<keyword evidence="2" id="KW-1185">Reference proteome</keyword>